<dbReference type="RefSeq" id="XP_046063500.1">
    <property type="nucleotide sequence ID" value="XM_046202111.1"/>
</dbReference>
<dbReference type="OrthoDB" id="2219495at2759"/>
<dbReference type="Gene3D" id="3.30.9.10">
    <property type="entry name" value="D-Amino Acid Oxidase, subunit A, domain 2"/>
    <property type="match status" value="1"/>
</dbReference>
<accession>A0A9P8PDD8</accession>
<evidence type="ECO:0000313" key="7">
    <source>
        <dbReference type="EMBL" id="KAH3669237.1"/>
    </source>
</evidence>
<evidence type="ECO:0000256" key="3">
    <source>
        <dbReference type="ARBA" id="ARBA00022630"/>
    </source>
</evidence>
<evidence type="ECO:0000256" key="4">
    <source>
        <dbReference type="ARBA" id="ARBA00022827"/>
    </source>
</evidence>
<evidence type="ECO:0000313" key="8">
    <source>
        <dbReference type="Proteomes" id="UP000769157"/>
    </source>
</evidence>
<keyword evidence="3" id="KW-0285">Flavoprotein</keyword>
<dbReference type="PANTHER" id="PTHR10961">
    <property type="entry name" value="PEROXISOMAL SARCOSINE OXIDASE"/>
    <property type="match status" value="1"/>
</dbReference>
<dbReference type="GO" id="GO:0050660">
    <property type="term" value="F:flavin adenine dinucleotide binding"/>
    <property type="evidence" value="ECO:0007669"/>
    <property type="project" value="InterPro"/>
</dbReference>
<gene>
    <name evidence="7" type="ORF">OGAPHI_001358</name>
</gene>
<keyword evidence="8" id="KW-1185">Reference proteome</keyword>
<keyword evidence="4" id="KW-0274">FAD</keyword>
<dbReference type="Gene3D" id="3.50.50.60">
    <property type="entry name" value="FAD/NAD(P)-binding domain"/>
    <property type="match status" value="1"/>
</dbReference>
<reference evidence="7" key="2">
    <citation type="submission" date="2021-01" db="EMBL/GenBank/DDBJ databases">
        <authorList>
            <person name="Schikora-Tamarit M.A."/>
        </authorList>
    </citation>
    <scope>NUCLEOTIDE SEQUENCE</scope>
    <source>
        <strain evidence="7">CBS6075</strain>
    </source>
</reference>
<evidence type="ECO:0000259" key="6">
    <source>
        <dbReference type="Pfam" id="PF01266"/>
    </source>
</evidence>
<dbReference type="Proteomes" id="UP000769157">
    <property type="component" value="Unassembled WGS sequence"/>
</dbReference>
<dbReference type="Pfam" id="PF01266">
    <property type="entry name" value="DAO"/>
    <property type="match status" value="1"/>
</dbReference>
<dbReference type="InterPro" id="IPR006076">
    <property type="entry name" value="FAD-dep_OxRdtase"/>
</dbReference>
<dbReference type="GO" id="GO:0008115">
    <property type="term" value="F:sarcosine oxidase activity"/>
    <property type="evidence" value="ECO:0007669"/>
    <property type="project" value="TreeGrafter"/>
</dbReference>
<dbReference type="EMBL" id="JAEUBE010000137">
    <property type="protein sequence ID" value="KAH3669237.1"/>
    <property type="molecule type" value="Genomic_DNA"/>
</dbReference>
<comment type="similarity">
    <text evidence="2">Belongs to the MSOX/MTOX family.</text>
</comment>
<protein>
    <recommendedName>
        <fullName evidence="6">FAD dependent oxidoreductase domain-containing protein</fullName>
    </recommendedName>
</protein>
<organism evidence="7 8">
    <name type="scientific">Ogataea philodendri</name>
    <dbReference type="NCBI Taxonomy" id="1378263"/>
    <lineage>
        <taxon>Eukaryota</taxon>
        <taxon>Fungi</taxon>
        <taxon>Dikarya</taxon>
        <taxon>Ascomycota</taxon>
        <taxon>Saccharomycotina</taxon>
        <taxon>Pichiomycetes</taxon>
        <taxon>Pichiales</taxon>
        <taxon>Pichiaceae</taxon>
        <taxon>Ogataea</taxon>
    </lineage>
</organism>
<feature type="domain" description="FAD dependent oxidoreductase" evidence="6">
    <location>
        <begin position="6"/>
        <end position="418"/>
    </location>
</feature>
<proteinExistence type="inferred from homology"/>
<sequence>MSKQSRIVIIGSGVFGLSAAYHLATKGYENITVLDRGEYDSNQYSPLKGADAASTDLNKLVRASYVDKVHYQNLALESLGIYNEWNQQLQSAKDLPKGLKNDEPVFANTGYARLDNIEHDEEKKTLANFAKYGLRAFEYGVNDPEDIKRAKVTGWFKKLDPLGQRNKSDIFNGVLDSLAGVVLADKALLWVRYLTEQTGNAVFINGSEKGAVQKILYDGDKAVGVETKDGVIHEADLVVLAAGGWTPSFYPKELSPYLECQASTYVTVQIPKDRLDLIAKYQDLPQINWRMTYESNFREDAIYAFPATRDGIFKVGANDHFWRNFNTSDSAAPLSVPQTPLDALPTRSLNTYQKFFSEWCPDLVAAGLHIENWKICYSAVGAENEFLIDYIPGYKNVIVSSGGGFHGFKFLPVIGRFVEGLVSGKQYEYSTLFRFESKKKPIAAIRDPTHPHSLSSVEFTPATDGHYKISW</sequence>
<evidence type="ECO:0000256" key="5">
    <source>
        <dbReference type="ARBA" id="ARBA00023002"/>
    </source>
</evidence>
<reference evidence="7" key="1">
    <citation type="journal article" date="2021" name="Open Biol.">
        <title>Shared evolutionary footprints suggest mitochondrial oxidative damage underlies multiple complex I losses in fungi.</title>
        <authorList>
            <person name="Schikora-Tamarit M.A."/>
            <person name="Marcet-Houben M."/>
            <person name="Nosek J."/>
            <person name="Gabaldon T."/>
        </authorList>
    </citation>
    <scope>NUCLEOTIDE SEQUENCE</scope>
    <source>
        <strain evidence="7">CBS6075</strain>
    </source>
</reference>
<evidence type="ECO:0000256" key="2">
    <source>
        <dbReference type="ARBA" id="ARBA00010989"/>
    </source>
</evidence>
<keyword evidence="5" id="KW-0560">Oxidoreductase</keyword>
<dbReference type="PANTHER" id="PTHR10961:SF15">
    <property type="entry name" value="FAD DEPENDENT OXIDOREDUCTASE DOMAIN-CONTAINING PROTEIN"/>
    <property type="match status" value="1"/>
</dbReference>
<evidence type="ECO:0000256" key="1">
    <source>
        <dbReference type="ARBA" id="ARBA00001974"/>
    </source>
</evidence>
<name>A0A9P8PDD8_9ASCO</name>
<dbReference type="InterPro" id="IPR045170">
    <property type="entry name" value="MTOX"/>
</dbReference>
<comment type="caution">
    <text evidence="7">The sequence shown here is derived from an EMBL/GenBank/DDBJ whole genome shotgun (WGS) entry which is preliminary data.</text>
</comment>
<dbReference type="AlphaFoldDB" id="A0A9P8PDD8"/>
<dbReference type="InterPro" id="IPR036188">
    <property type="entry name" value="FAD/NAD-bd_sf"/>
</dbReference>
<dbReference type="GeneID" id="70233326"/>
<comment type="cofactor">
    <cofactor evidence="1">
        <name>FAD</name>
        <dbReference type="ChEBI" id="CHEBI:57692"/>
    </cofactor>
</comment>
<dbReference type="SUPFAM" id="SSF51905">
    <property type="entry name" value="FAD/NAD(P)-binding domain"/>
    <property type="match status" value="1"/>
</dbReference>